<dbReference type="Proteomes" id="UP000050795">
    <property type="component" value="Unassembled WGS sequence"/>
</dbReference>
<keyword evidence="3" id="KW-1185">Reference proteome</keyword>
<reference evidence="3" key="1">
    <citation type="submission" date="2022-06" db="EMBL/GenBank/DDBJ databases">
        <authorList>
            <person name="Berger JAMES D."/>
            <person name="Berger JAMES D."/>
        </authorList>
    </citation>
    <scope>NUCLEOTIDE SEQUENCE [LARGE SCALE GENOMIC DNA]</scope>
</reference>
<keyword evidence="2" id="KW-0812">Transmembrane</keyword>
<keyword evidence="2" id="KW-1133">Transmembrane helix</keyword>
<feature type="transmembrane region" description="Helical" evidence="2">
    <location>
        <begin position="477"/>
        <end position="500"/>
    </location>
</feature>
<reference evidence="4" key="2">
    <citation type="submission" date="2023-11" db="UniProtKB">
        <authorList>
            <consortium name="WormBaseParasite"/>
        </authorList>
    </citation>
    <scope>IDENTIFICATION</scope>
</reference>
<proteinExistence type="predicted"/>
<dbReference type="Gene3D" id="1.20.140.150">
    <property type="match status" value="1"/>
</dbReference>
<keyword evidence="2" id="KW-0472">Membrane</keyword>
<feature type="compositionally biased region" description="Low complexity" evidence="1">
    <location>
        <begin position="8"/>
        <end position="20"/>
    </location>
</feature>
<evidence type="ECO:0000256" key="2">
    <source>
        <dbReference type="SAM" id="Phobius"/>
    </source>
</evidence>
<dbReference type="WBParaSite" id="TREG1_121160.1">
    <property type="protein sequence ID" value="TREG1_121160.1"/>
    <property type="gene ID" value="TREG1_121160"/>
</dbReference>
<evidence type="ECO:0000313" key="4">
    <source>
        <dbReference type="WBParaSite" id="TREG1_121160.1"/>
    </source>
</evidence>
<accession>A0AA85J0T3</accession>
<feature type="region of interest" description="Disordered" evidence="1">
    <location>
        <begin position="1"/>
        <end position="20"/>
    </location>
</feature>
<organism evidence="3 4">
    <name type="scientific">Trichobilharzia regenti</name>
    <name type="common">Nasal bird schistosome</name>
    <dbReference type="NCBI Taxonomy" id="157069"/>
    <lineage>
        <taxon>Eukaryota</taxon>
        <taxon>Metazoa</taxon>
        <taxon>Spiralia</taxon>
        <taxon>Lophotrochozoa</taxon>
        <taxon>Platyhelminthes</taxon>
        <taxon>Trematoda</taxon>
        <taxon>Digenea</taxon>
        <taxon>Strigeidida</taxon>
        <taxon>Schistosomatoidea</taxon>
        <taxon>Schistosomatidae</taxon>
        <taxon>Trichobilharzia</taxon>
    </lineage>
</organism>
<dbReference type="AlphaFoldDB" id="A0AA85J0T3"/>
<sequence length="513" mass="59139">MHMTSLTQPASPQSRRSSSVSTIGLYNTTVSNTINNLNNNISNNNNNLLHRHNSTVVNLYTRQYIQKKKSHRWRLVRTPIPLNPVYRKTLFLAIIMPCIGALLFIGATLTPEWENVHFKFIKILEMFSVYQNCSIMTTTTTSTTDNNNSSISSGYETNVNIQNASFFLNHHNDLMMLDESNYWTSHPQQYQRQQYPHQHSHQHNYTLEFIIFRDGKILNWRKLKNYYKNCLTVTYKMNEIVGIVVHSDVHIPQVDASSSMSNSIHSNSNSHSNTPKHLLRETPVTPRLFNRNKYTFTRQEWIQLVEQGDLLDGNTDDEMNRNLWLIMNLQAGIWTMCFRLSDIYKPKILAYSANIHPESHIPLDCISYLQANLSETKNLCSQFLLKMQNNIISCVVVVYLSVAASVLIGAFSTLFRAVPAAMVTGVLYVTSGVFIIFANCIHHTKLNRLEYEWGPCYPISQIPRTLYIPEIISVHPLWPVLVSWISSFVFFVASIIWIILTQLMTFENSKTMI</sequence>
<feature type="transmembrane region" description="Helical" evidence="2">
    <location>
        <begin position="391"/>
        <end position="411"/>
    </location>
</feature>
<protein>
    <submittedName>
        <fullName evidence="4">Uncharacterized protein</fullName>
    </submittedName>
</protein>
<name>A0AA85J0T3_TRIRE</name>
<feature type="transmembrane region" description="Helical" evidence="2">
    <location>
        <begin position="90"/>
        <end position="109"/>
    </location>
</feature>
<evidence type="ECO:0000256" key="1">
    <source>
        <dbReference type="SAM" id="MobiDB-lite"/>
    </source>
</evidence>
<evidence type="ECO:0000313" key="3">
    <source>
        <dbReference type="Proteomes" id="UP000050795"/>
    </source>
</evidence>
<feature type="transmembrane region" description="Helical" evidence="2">
    <location>
        <begin position="417"/>
        <end position="438"/>
    </location>
</feature>